<gene>
    <name evidence="6" type="ORF">CW751_08455</name>
</gene>
<dbReference type="PANTHER" id="PTHR32481">
    <property type="entry name" value="AMINOPEPTIDASE"/>
    <property type="match status" value="1"/>
</dbReference>
<evidence type="ECO:0000256" key="4">
    <source>
        <dbReference type="PIRSR" id="PIRSR001123-1"/>
    </source>
</evidence>
<dbReference type="RefSeq" id="WP_101334628.1">
    <property type="nucleotide sequence ID" value="NZ_PJNI01000008.1"/>
</dbReference>
<evidence type="ECO:0000313" key="7">
    <source>
        <dbReference type="Proteomes" id="UP000236654"/>
    </source>
</evidence>
<feature type="binding site" evidence="5">
    <location>
        <position position="156"/>
    </location>
    <ligand>
        <name>Zn(2+)</name>
        <dbReference type="ChEBI" id="CHEBI:29105"/>
        <label>2</label>
    </ligand>
</feature>
<name>A0A2I0R2Q5_9FLAO</name>
<dbReference type="OrthoDB" id="867380at2"/>
<feature type="binding site" evidence="5">
    <location>
        <position position="156"/>
    </location>
    <ligand>
        <name>Zn(2+)</name>
        <dbReference type="ChEBI" id="CHEBI:29105"/>
        <label>1</label>
    </ligand>
</feature>
<feature type="binding site" evidence="5">
    <location>
        <position position="209"/>
    </location>
    <ligand>
        <name>Zn(2+)</name>
        <dbReference type="ChEBI" id="CHEBI:29105"/>
        <label>1</label>
    </ligand>
</feature>
<feature type="binding site" evidence="5">
    <location>
        <position position="70"/>
    </location>
    <ligand>
        <name>Zn(2+)</name>
        <dbReference type="ChEBI" id="CHEBI:29105"/>
        <label>1</label>
    </ligand>
</feature>
<feature type="active site" description="Proton acceptor" evidence="4">
    <location>
        <position position="182"/>
    </location>
</feature>
<protein>
    <submittedName>
        <fullName evidence="6">Aminopeptidase</fullName>
    </submittedName>
</protein>
<dbReference type="InterPro" id="IPR051464">
    <property type="entry name" value="Peptidase_M42_aminopept"/>
</dbReference>
<dbReference type="Gene3D" id="3.40.630.10">
    <property type="entry name" value="Zn peptidases"/>
    <property type="match status" value="2"/>
</dbReference>
<feature type="binding site" evidence="5">
    <location>
        <position position="287"/>
    </location>
    <ligand>
        <name>Zn(2+)</name>
        <dbReference type="ChEBI" id="CHEBI:29105"/>
        <label>2</label>
    </ligand>
</feature>
<keyword evidence="2" id="KW-0378">Hydrolase</keyword>
<sequence>MAHFKPDLLEKLISIRGTSGDEGEIKAFLLSYINEHKNTWKHEVTVHTGDDFQDAIVLIFGKPKTAVFAHIDTIGFTVGYNNNLIKIGGPKTIDGMQLVGKDSQGEIETELMIIENDEGQQQLKCVADRTIDRGTNLSFKPNFNCTEEYVQTPYLDNRLGVLNALTLAENLENGAIVFSTYEEHGGGSVGFLGRFLYDNYNVRQALISDITWVTDGIQHNGGVAISMRDKAIPRRSYLNKILAIAKENNIKHQLEVESAGGSDGSMLQNTDLPFDWCFIGAPEDHVHSPQEKVFISDIEAMFSLYQLLMKRMN</sequence>
<dbReference type="GO" id="GO:0046872">
    <property type="term" value="F:metal ion binding"/>
    <property type="evidence" value="ECO:0007669"/>
    <property type="project" value="UniProtKB-UniRule"/>
</dbReference>
<evidence type="ECO:0000313" key="6">
    <source>
        <dbReference type="EMBL" id="PKR80847.1"/>
    </source>
</evidence>
<feature type="binding site" evidence="5">
    <location>
        <position position="183"/>
    </location>
    <ligand>
        <name>Zn(2+)</name>
        <dbReference type="ChEBI" id="CHEBI:29105"/>
        <label>2</label>
    </ligand>
</feature>
<dbReference type="InterPro" id="IPR008007">
    <property type="entry name" value="Peptidase_M42"/>
</dbReference>
<evidence type="ECO:0000256" key="1">
    <source>
        <dbReference type="ARBA" id="ARBA00022723"/>
    </source>
</evidence>
<dbReference type="PIRSF" id="PIRSF001123">
    <property type="entry name" value="PepA_GA"/>
    <property type="match status" value="1"/>
</dbReference>
<dbReference type="Proteomes" id="UP000236654">
    <property type="component" value="Unassembled WGS sequence"/>
</dbReference>
<keyword evidence="1 5" id="KW-0479">Metal-binding</keyword>
<accession>A0A2I0R2Q5</accession>
<comment type="cofactor">
    <cofactor evidence="5">
        <name>a divalent metal cation</name>
        <dbReference type="ChEBI" id="CHEBI:60240"/>
    </cofactor>
    <text evidence="5">Binds 2 divalent metal cations per subunit.</text>
</comment>
<proteinExistence type="inferred from homology"/>
<keyword evidence="6" id="KW-0031">Aminopeptidase</keyword>
<organism evidence="6 7">
    <name type="scientific">Brumimicrobium salinarum</name>
    <dbReference type="NCBI Taxonomy" id="2058658"/>
    <lineage>
        <taxon>Bacteria</taxon>
        <taxon>Pseudomonadati</taxon>
        <taxon>Bacteroidota</taxon>
        <taxon>Flavobacteriia</taxon>
        <taxon>Flavobacteriales</taxon>
        <taxon>Crocinitomicaceae</taxon>
        <taxon>Brumimicrobium</taxon>
    </lineage>
</organism>
<dbReference type="AlphaFoldDB" id="A0A2I0R2Q5"/>
<keyword evidence="6" id="KW-0645">Protease</keyword>
<evidence type="ECO:0000256" key="3">
    <source>
        <dbReference type="PIRNR" id="PIRNR001123"/>
    </source>
</evidence>
<dbReference type="EMBL" id="PJNI01000008">
    <property type="protein sequence ID" value="PKR80847.1"/>
    <property type="molecule type" value="Genomic_DNA"/>
</dbReference>
<evidence type="ECO:0000256" key="2">
    <source>
        <dbReference type="ARBA" id="ARBA00022801"/>
    </source>
</evidence>
<dbReference type="PANTHER" id="PTHR32481:SF7">
    <property type="entry name" value="AMINOPEPTIDASE YHFE-RELATED"/>
    <property type="match status" value="1"/>
</dbReference>
<reference evidence="6 7" key="1">
    <citation type="submission" date="2017-12" db="EMBL/GenBank/DDBJ databases">
        <title>The draft genome sequence of Brumimicrobium saltpan LHR20.</title>
        <authorList>
            <person name="Do Z.-J."/>
            <person name="Luo H.-R."/>
        </authorList>
    </citation>
    <scope>NUCLEOTIDE SEQUENCE [LARGE SCALE GENOMIC DNA]</scope>
    <source>
        <strain evidence="6 7">LHR20</strain>
    </source>
</reference>
<comment type="caution">
    <text evidence="6">The sequence shown here is derived from an EMBL/GenBank/DDBJ whole genome shotgun (WGS) entry which is preliminary data.</text>
</comment>
<keyword evidence="7" id="KW-1185">Reference proteome</keyword>
<dbReference type="GO" id="GO:0004177">
    <property type="term" value="F:aminopeptidase activity"/>
    <property type="evidence" value="ECO:0007669"/>
    <property type="project" value="UniProtKB-UniRule"/>
</dbReference>
<dbReference type="Pfam" id="PF05343">
    <property type="entry name" value="Peptidase_M42"/>
    <property type="match status" value="1"/>
</dbReference>
<dbReference type="SUPFAM" id="SSF53187">
    <property type="entry name" value="Zn-dependent exopeptidases"/>
    <property type="match status" value="1"/>
</dbReference>
<evidence type="ECO:0000256" key="5">
    <source>
        <dbReference type="PIRSR" id="PIRSR001123-2"/>
    </source>
</evidence>
<comment type="similarity">
    <text evidence="3">Belongs to the peptidase M42 family.</text>
</comment>